<accession>A0A5D2HAL5</accession>
<organism evidence="1 2">
    <name type="scientific">Gossypium darwinii</name>
    <name type="common">Darwin's cotton</name>
    <name type="synonym">Gossypium barbadense var. darwinii</name>
    <dbReference type="NCBI Taxonomy" id="34276"/>
    <lineage>
        <taxon>Eukaryota</taxon>
        <taxon>Viridiplantae</taxon>
        <taxon>Streptophyta</taxon>
        <taxon>Embryophyta</taxon>
        <taxon>Tracheophyta</taxon>
        <taxon>Spermatophyta</taxon>
        <taxon>Magnoliopsida</taxon>
        <taxon>eudicotyledons</taxon>
        <taxon>Gunneridae</taxon>
        <taxon>Pentapetalae</taxon>
        <taxon>rosids</taxon>
        <taxon>malvids</taxon>
        <taxon>Malvales</taxon>
        <taxon>Malvaceae</taxon>
        <taxon>Malvoideae</taxon>
        <taxon>Gossypium</taxon>
    </lineage>
</organism>
<dbReference type="AlphaFoldDB" id="A0A5D2HAL5"/>
<reference evidence="1 2" key="1">
    <citation type="submission" date="2019-06" db="EMBL/GenBank/DDBJ databases">
        <title>WGS assembly of Gossypium darwinii.</title>
        <authorList>
            <person name="Chen Z.J."/>
            <person name="Sreedasyam A."/>
            <person name="Ando A."/>
            <person name="Song Q."/>
            <person name="De L."/>
            <person name="Hulse-Kemp A."/>
            <person name="Ding M."/>
            <person name="Ye W."/>
            <person name="Kirkbride R."/>
            <person name="Jenkins J."/>
            <person name="Plott C."/>
            <person name="Lovell J."/>
            <person name="Lin Y.-M."/>
            <person name="Vaughn R."/>
            <person name="Liu B."/>
            <person name="Li W."/>
            <person name="Simpson S."/>
            <person name="Scheffler B."/>
            <person name="Saski C."/>
            <person name="Grover C."/>
            <person name="Hu G."/>
            <person name="Conover J."/>
            <person name="Carlson J."/>
            <person name="Shu S."/>
            <person name="Boston L."/>
            <person name="Williams M."/>
            <person name="Peterson D."/>
            <person name="Mcgee K."/>
            <person name="Jones D."/>
            <person name="Wendel J."/>
            <person name="Stelly D."/>
            <person name="Grimwood J."/>
            <person name="Schmutz J."/>
        </authorList>
    </citation>
    <scope>NUCLEOTIDE SEQUENCE [LARGE SCALE GENOMIC DNA]</scope>
    <source>
        <strain evidence="1">1808015.09</strain>
    </source>
</reference>
<evidence type="ECO:0000313" key="2">
    <source>
        <dbReference type="Proteomes" id="UP000323506"/>
    </source>
</evidence>
<dbReference type="EMBL" id="CM017689">
    <property type="protein sequence ID" value="TYH27271.1"/>
    <property type="molecule type" value="Genomic_DNA"/>
</dbReference>
<protein>
    <submittedName>
        <fullName evidence="1">Uncharacterized protein</fullName>
    </submittedName>
</protein>
<dbReference type="Proteomes" id="UP000323506">
    <property type="component" value="Chromosome A02"/>
</dbReference>
<sequence>NRVSFFYASEDGNLFFVWRSLYAAKQLVGNGFWWCVGDGASIQVFNDPWLNNEATFYVEKVPIEGLEELYVKMLMTEDGMGWDRSFDEGVLSPHDVAHVFSIPIGRHMQPD</sequence>
<proteinExistence type="predicted"/>
<name>A0A5D2HAL5_GOSDA</name>
<evidence type="ECO:0000313" key="1">
    <source>
        <dbReference type="EMBL" id="TYH27271.1"/>
    </source>
</evidence>
<keyword evidence="2" id="KW-1185">Reference proteome</keyword>
<feature type="non-terminal residue" evidence="1">
    <location>
        <position position="1"/>
    </location>
</feature>
<gene>
    <name evidence="1" type="ORF">ES288_A02G056000v1</name>
</gene>